<dbReference type="AlphaFoldDB" id="A0AAU3HRJ6"/>
<evidence type="ECO:0000256" key="2">
    <source>
        <dbReference type="SAM" id="SignalP"/>
    </source>
</evidence>
<feature type="transmembrane region" description="Helical" evidence="1">
    <location>
        <begin position="115"/>
        <end position="141"/>
    </location>
</feature>
<evidence type="ECO:0000256" key="1">
    <source>
        <dbReference type="SAM" id="Phobius"/>
    </source>
</evidence>
<feature type="chain" id="PRO_5043973720" description="DUF3592 domain-containing protein" evidence="2">
    <location>
        <begin position="20"/>
        <end position="142"/>
    </location>
</feature>
<evidence type="ECO:0008006" key="4">
    <source>
        <dbReference type="Google" id="ProtNLM"/>
    </source>
</evidence>
<proteinExistence type="predicted"/>
<reference evidence="3" key="1">
    <citation type="submission" date="2022-10" db="EMBL/GenBank/DDBJ databases">
        <title>The complete genomes of actinobacterial strains from the NBC collection.</title>
        <authorList>
            <person name="Joergensen T.S."/>
            <person name="Alvarez Arevalo M."/>
            <person name="Sterndorff E.B."/>
            <person name="Faurdal D."/>
            <person name="Vuksanovic O."/>
            <person name="Mourched A.-S."/>
            <person name="Charusanti P."/>
            <person name="Shaw S."/>
            <person name="Blin K."/>
            <person name="Weber T."/>
        </authorList>
    </citation>
    <scope>NUCLEOTIDE SEQUENCE</scope>
    <source>
        <strain evidence="3">NBC_01393</strain>
    </source>
</reference>
<keyword evidence="1" id="KW-1133">Transmembrane helix</keyword>
<dbReference type="EMBL" id="CP109546">
    <property type="protein sequence ID" value="WTZ06789.1"/>
    <property type="molecule type" value="Genomic_DNA"/>
</dbReference>
<organism evidence="3">
    <name type="scientific">Streptomyces sp. NBC_01393</name>
    <dbReference type="NCBI Taxonomy" id="2903851"/>
    <lineage>
        <taxon>Bacteria</taxon>
        <taxon>Bacillati</taxon>
        <taxon>Actinomycetota</taxon>
        <taxon>Actinomycetes</taxon>
        <taxon>Kitasatosporales</taxon>
        <taxon>Streptomycetaceae</taxon>
        <taxon>Streptomyces</taxon>
    </lineage>
</organism>
<keyword evidence="1" id="KW-0812">Transmembrane</keyword>
<evidence type="ECO:0000313" key="3">
    <source>
        <dbReference type="EMBL" id="WTZ06789.1"/>
    </source>
</evidence>
<protein>
    <recommendedName>
        <fullName evidence="4">DUF3592 domain-containing protein</fullName>
    </recommendedName>
</protein>
<keyword evidence="1" id="KW-0472">Membrane</keyword>
<name>A0AAU3HRJ6_9ACTN</name>
<feature type="signal peptide" evidence="2">
    <location>
        <begin position="1"/>
        <end position="19"/>
    </location>
</feature>
<sequence length="142" mass="15095">MAGALVCMLFLTVACVGLGAAATHAFRRHRACLRLKASGVETTGQCTSLSWSQDTVSVRFSYALADGTKYEADSFHESRTSVSPGSTFPIVYDPVFPAVAEVADLLSEAIRFHRLVLVAITPVILLLATLDVGLALAVLLLL</sequence>
<accession>A0AAU3HRJ6</accession>
<keyword evidence="2" id="KW-0732">Signal</keyword>
<gene>
    <name evidence="3" type="ORF">OG699_01365</name>
</gene>